<feature type="transmembrane region" description="Helical" evidence="1">
    <location>
        <begin position="7"/>
        <end position="28"/>
    </location>
</feature>
<feature type="transmembrane region" description="Helical" evidence="1">
    <location>
        <begin position="101"/>
        <end position="123"/>
    </location>
</feature>
<protein>
    <submittedName>
        <fullName evidence="2">Uncharacterized protein</fullName>
    </submittedName>
</protein>
<evidence type="ECO:0000313" key="3">
    <source>
        <dbReference type="Proteomes" id="UP000753908"/>
    </source>
</evidence>
<gene>
    <name evidence="2" type="ORF">KME25_28655</name>
</gene>
<feature type="transmembrane region" description="Helical" evidence="1">
    <location>
        <begin position="40"/>
        <end position="63"/>
    </location>
</feature>
<reference evidence="2" key="2">
    <citation type="journal article" date="2022" name="Microbiol. Resour. Announc.">
        <title>Metagenome Sequencing to Explore Phylogenomics of Terrestrial Cyanobacteria.</title>
        <authorList>
            <person name="Ward R.D."/>
            <person name="Stajich J.E."/>
            <person name="Johansen J.R."/>
            <person name="Huntemann M."/>
            <person name="Clum A."/>
            <person name="Foster B."/>
            <person name="Foster B."/>
            <person name="Roux S."/>
            <person name="Palaniappan K."/>
            <person name="Varghese N."/>
            <person name="Mukherjee S."/>
            <person name="Reddy T.B.K."/>
            <person name="Daum C."/>
            <person name="Copeland A."/>
            <person name="Chen I.A."/>
            <person name="Ivanova N.N."/>
            <person name="Kyrpides N.C."/>
            <person name="Shapiro N."/>
            <person name="Eloe-Fadrosh E.A."/>
            <person name="Pietrasiak N."/>
        </authorList>
    </citation>
    <scope>NUCLEOTIDE SEQUENCE</scope>
    <source>
        <strain evidence="2">CPER-KK1</strain>
    </source>
</reference>
<dbReference type="AlphaFoldDB" id="A0A951PR53"/>
<dbReference type="EMBL" id="JAHHIF010000060">
    <property type="protein sequence ID" value="MBW4548377.1"/>
    <property type="molecule type" value="Genomic_DNA"/>
</dbReference>
<organism evidence="2 3">
    <name type="scientific">Symplocastrum torsivum CPER-KK1</name>
    <dbReference type="NCBI Taxonomy" id="450513"/>
    <lineage>
        <taxon>Bacteria</taxon>
        <taxon>Bacillati</taxon>
        <taxon>Cyanobacteriota</taxon>
        <taxon>Cyanophyceae</taxon>
        <taxon>Oscillatoriophycideae</taxon>
        <taxon>Oscillatoriales</taxon>
        <taxon>Microcoleaceae</taxon>
        <taxon>Symplocastrum</taxon>
    </lineage>
</organism>
<evidence type="ECO:0000256" key="1">
    <source>
        <dbReference type="SAM" id="Phobius"/>
    </source>
</evidence>
<feature type="transmembrane region" description="Helical" evidence="1">
    <location>
        <begin position="75"/>
        <end position="95"/>
    </location>
</feature>
<comment type="caution">
    <text evidence="2">The sequence shown here is derived from an EMBL/GenBank/DDBJ whole genome shotgun (WGS) entry which is preliminary data.</text>
</comment>
<keyword evidence="1" id="KW-0472">Membrane</keyword>
<name>A0A951PR53_9CYAN</name>
<dbReference type="Proteomes" id="UP000753908">
    <property type="component" value="Unassembled WGS sequence"/>
</dbReference>
<sequence>MLQLRKILAGLLIAYGTGVILWTAHNFTQALITEHIRVDLSIYSFALVILLFFFGASSVAIGVWYQRHYNWAGRIVMAVAAAITIAVVYASTVVYPSTSSFIASLTFLALWGVPPLAIGTYLLKPVR</sequence>
<reference evidence="2" key="1">
    <citation type="submission" date="2021-05" db="EMBL/GenBank/DDBJ databases">
        <authorList>
            <person name="Pietrasiak N."/>
            <person name="Ward R."/>
            <person name="Stajich J.E."/>
            <person name="Kurbessoian T."/>
        </authorList>
    </citation>
    <scope>NUCLEOTIDE SEQUENCE</scope>
    <source>
        <strain evidence="2">CPER-KK1</strain>
    </source>
</reference>
<evidence type="ECO:0000313" key="2">
    <source>
        <dbReference type="EMBL" id="MBW4548377.1"/>
    </source>
</evidence>
<proteinExistence type="predicted"/>
<keyword evidence="1" id="KW-1133">Transmembrane helix</keyword>
<accession>A0A951PR53</accession>
<keyword evidence="1" id="KW-0812">Transmembrane</keyword>